<organism evidence="9 10">
    <name type="scientific">Micromonas commoda (strain RCC299 / NOUM17 / CCMP2709)</name>
    <name type="common">Picoplanktonic green alga</name>
    <dbReference type="NCBI Taxonomy" id="296587"/>
    <lineage>
        <taxon>Eukaryota</taxon>
        <taxon>Viridiplantae</taxon>
        <taxon>Chlorophyta</taxon>
        <taxon>Mamiellophyceae</taxon>
        <taxon>Mamiellales</taxon>
        <taxon>Mamiellaceae</taxon>
        <taxon>Micromonas</taxon>
    </lineage>
</organism>
<dbReference type="Pfam" id="PF05051">
    <property type="entry name" value="COX17"/>
    <property type="match status" value="1"/>
</dbReference>
<evidence type="ECO:0000256" key="4">
    <source>
        <dbReference type="ARBA" id="ARBA00023008"/>
    </source>
</evidence>
<dbReference type="GO" id="GO:0016531">
    <property type="term" value="F:copper chaperone activity"/>
    <property type="evidence" value="ECO:0007669"/>
    <property type="project" value="InterPro"/>
</dbReference>
<evidence type="ECO:0000256" key="8">
    <source>
        <dbReference type="PIRSR" id="PIRSR607745-1"/>
    </source>
</evidence>
<dbReference type="InterPro" id="IPR009069">
    <property type="entry name" value="Cys_alpha_HP_mot_SF"/>
</dbReference>
<accession>C1EJ27</accession>
<dbReference type="PANTHER" id="PTHR16719:SF0">
    <property type="entry name" value="CYTOCHROME C OXIDASE COPPER CHAPERONE"/>
    <property type="match status" value="1"/>
</dbReference>
<comment type="subcellular location">
    <subcellularLocation>
        <location evidence="1">Mitochondrion intermembrane space</location>
    </subcellularLocation>
</comment>
<evidence type="ECO:0000256" key="1">
    <source>
        <dbReference type="ARBA" id="ARBA00004569"/>
    </source>
</evidence>
<dbReference type="STRING" id="296587.C1EJ27"/>
<dbReference type="Proteomes" id="UP000002009">
    <property type="component" value="Chromosome 16"/>
</dbReference>
<dbReference type="eggNOG" id="KOG3496">
    <property type="taxonomic scope" value="Eukaryota"/>
</dbReference>
<dbReference type="InParanoid" id="C1EJ27"/>
<evidence type="ECO:0000313" key="9">
    <source>
        <dbReference type="EMBL" id="ACO68114.1"/>
    </source>
</evidence>
<dbReference type="KEGG" id="mis:MICPUN_89165"/>
<feature type="binding site" evidence="8">
    <location>
        <position position="18"/>
    </location>
    <ligand>
        <name>Cu cation</name>
        <dbReference type="ChEBI" id="CHEBI:23378"/>
    </ligand>
</feature>
<dbReference type="SUPFAM" id="SSF47072">
    <property type="entry name" value="Cysteine alpha-hairpin motif"/>
    <property type="match status" value="1"/>
</dbReference>
<keyword evidence="5" id="KW-0496">Mitochondrion</keyword>
<evidence type="ECO:0000256" key="6">
    <source>
        <dbReference type="ARBA" id="ARBA00023157"/>
    </source>
</evidence>
<dbReference type="PROSITE" id="PS51808">
    <property type="entry name" value="CHCH"/>
    <property type="match status" value="1"/>
</dbReference>
<comment type="similarity">
    <text evidence="2">Belongs to the COX17 family.</text>
</comment>
<dbReference type="InterPro" id="IPR007745">
    <property type="entry name" value="Cyt_c_oxidase_Cu-chaperone"/>
</dbReference>
<reference evidence="9 10" key="1">
    <citation type="journal article" date="2009" name="Science">
        <title>Green evolution and dynamic adaptations revealed by genomes of the marine picoeukaryotes Micromonas.</title>
        <authorList>
            <person name="Worden A.Z."/>
            <person name="Lee J.H."/>
            <person name="Mock T."/>
            <person name="Rouze P."/>
            <person name="Simmons M.P."/>
            <person name="Aerts A.L."/>
            <person name="Allen A.E."/>
            <person name="Cuvelier M.L."/>
            <person name="Derelle E."/>
            <person name="Everett M.V."/>
            <person name="Foulon E."/>
            <person name="Grimwood J."/>
            <person name="Gundlach H."/>
            <person name="Henrissat B."/>
            <person name="Napoli C."/>
            <person name="McDonald S.M."/>
            <person name="Parker M.S."/>
            <person name="Rombauts S."/>
            <person name="Salamov A."/>
            <person name="Von Dassow P."/>
            <person name="Badger J.H."/>
            <person name="Coutinho P.M."/>
            <person name="Demir E."/>
            <person name="Dubchak I."/>
            <person name="Gentemann C."/>
            <person name="Eikrem W."/>
            <person name="Gready J.E."/>
            <person name="John U."/>
            <person name="Lanier W."/>
            <person name="Lindquist E.A."/>
            <person name="Lucas S."/>
            <person name="Mayer K.F."/>
            <person name="Moreau H."/>
            <person name="Not F."/>
            <person name="Otillar R."/>
            <person name="Panaud O."/>
            <person name="Pangilinan J."/>
            <person name="Paulsen I."/>
            <person name="Piegu B."/>
            <person name="Poliakov A."/>
            <person name="Robbens S."/>
            <person name="Schmutz J."/>
            <person name="Toulza E."/>
            <person name="Wyss T."/>
            <person name="Zelensky A."/>
            <person name="Zhou K."/>
            <person name="Armbrust E.V."/>
            <person name="Bhattacharya D."/>
            <person name="Goodenough U.W."/>
            <person name="Van de Peer Y."/>
            <person name="Grigoriev I.V."/>
        </authorList>
    </citation>
    <scope>NUCLEOTIDE SEQUENCE [LARGE SCALE GENOMIC DNA]</scope>
    <source>
        <strain evidence="10">RCC299 / NOUM17</strain>
    </source>
</reference>
<gene>
    <name evidence="9" type="ORF">MICPUN_89165</name>
</gene>
<keyword evidence="6" id="KW-1015">Disulfide bond</keyword>
<proteinExistence type="inferred from homology"/>
<dbReference type="PANTHER" id="PTHR16719">
    <property type="entry name" value="CYTOCHROME C OXIDASE COPPER CHAPERONE"/>
    <property type="match status" value="1"/>
</dbReference>
<dbReference type="EMBL" id="CP001334">
    <property type="protein sequence ID" value="ACO68114.1"/>
    <property type="molecule type" value="Genomic_DNA"/>
</dbReference>
<keyword evidence="7" id="KW-0143">Chaperone</keyword>
<dbReference type="OrthoDB" id="1915887at2759"/>
<evidence type="ECO:0000256" key="5">
    <source>
        <dbReference type="ARBA" id="ARBA00023128"/>
    </source>
</evidence>
<dbReference type="GO" id="GO:0005507">
    <property type="term" value="F:copper ion binding"/>
    <property type="evidence" value="ECO:0007669"/>
    <property type="project" value="InterPro"/>
</dbReference>
<dbReference type="AlphaFoldDB" id="C1EJ27"/>
<dbReference type="Gene3D" id="1.10.287.1130">
    <property type="entry name" value="CytochromE C oxidase copper chaperone"/>
    <property type="match status" value="1"/>
</dbReference>
<keyword evidence="3 8" id="KW-0479">Metal-binding</keyword>
<evidence type="ECO:0000256" key="3">
    <source>
        <dbReference type="ARBA" id="ARBA00022723"/>
    </source>
</evidence>
<dbReference type="RefSeq" id="XP_002506856.1">
    <property type="nucleotide sequence ID" value="XM_002506810.1"/>
</dbReference>
<sequence length="57" mass="6280">MGASASKVADAKPKKICCACPITKNARDACIPEHDEEKCKYLIEAHKQCLRDEGFDV</sequence>
<name>C1EJ27_MICCC</name>
<dbReference type="FunCoup" id="C1EJ27">
    <property type="interactions" value="977"/>
</dbReference>
<evidence type="ECO:0000313" key="10">
    <source>
        <dbReference type="Proteomes" id="UP000002009"/>
    </source>
</evidence>
<evidence type="ECO:0000256" key="7">
    <source>
        <dbReference type="ARBA" id="ARBA00023186"/>
    </source>
</evidence>
<evidence type="ECO:0000256" key="2">
    <source>
        <dbReference type="ARBA" id="ARBA00009241"/>
    </source>
</evidence>
<protein>
    <recommendedName>
        <fullName evidence="11">Cytochrome c oxidase copper chaperone</fullName>
    </recommendedName>
</protein>
<keyword evidence="10" id="KW-1185">Reference proteome</keyword>
<dbReference type="OMA" id="HKACMRK"/>
<keyword evidence="4 8" id="KW-0186">Copper</keyword>
<feature type="binding site" evidence="8">
    <location>
        <position position="17"/>
    </location>
    <ligand>
        <name>Cu cation</name>
        <dbReference type="ChEBI" id="CHEBI:23378"/>
    </ligand>
</feature>
<evidence type="ECO:0008006" key="11">
    <source>
        <dbReference type="Google" id="ProtNLM"/>
    </source>
</evidence>
<dbReference type="GO" id="GO:0005758">
    <property type="term" value="C:mitochondrial intermembrane space"/>
    <property type="evidence" value="ECO:0007669"/>
    <property type="project" value="UniProtKB-SubCell"/>
</dbReference>
<dbReference type="GeneID" id="8249639"/>